<accession>A0A6N2N2N3</accession>
<dbReference type="AlphaFoldDB" id="A0A6N2N2N3"/>
<protein>
    <submittedName>
        <fullName evidence="1">Uncharacterized protein</fullName>
    </submittedName>
</protein>
<reference evidence="1" key="1">
    <citation type="submission" date="2019-03" db="EMBL/GenBank/DDBJ databases">
        <authorList>
            <person name="Mank J."/>
            <person name="Almeida P."/>
        </authorList>
    </citation>
    <scope>NUCLEOTIDE SEQUENCE</scope>
    <source>
        <strain evidence="1">78183</strain>
    </source>
</reference>
<dbReference type="EMBL" id="CAADRP010002052">
    <property type="protein sequence ID" value="VFU60225.1"/>
    <property type="molecule type" value="Genomic_DNA"/>
</dbReference>
<proteinExistence type="predicted"/>
<name>A0A6N2N2N3_SALVM</name>
<gene>
    <name evidence="1" type="ORF">SVIM_LOCUS446309</name>
</gene>
<sequence length="108" mass="12365">MEEGKVNRDKAKEMRPLFADKDQQDKYVEKLLDHLKSHGPLLGKSGVVFDLVKLTDRYFNVQTNGMVDVFSKPLDEEIVCRQLLVEKLRGLLILDTDTSCVRGQCLEI</sequence>
<evidence type="ECO:0000313" key="1">
    <source>
        <dbReference type="EMBL" id="VFU60225.1"/>
    </source>
</evidence>
<organism evidence="1">
    <name type="scientific">Salix viminalis</name>
    <name type="common">Common osier</name>
    <name type="synonym">Basket willow</name>
    <dbReference type="NCBI Taxonomy" id="40686"/>
    <lineage>
        <taxon>Eukaryota</taxon>
        <taxon>Viridiplantae</taxon>
        <taxon>Streptophyta</taxon>
        <taxon>Embryophyta</taxon>
        <taxon>Tracheophyta</taxon>
        <taxon>Spermatophyta</taxon>
        <taxon>Magnoliopsida</taxon>
        <taxon>eudicotyledons</taxon>
        <taxon>Gunneridae</taxon>
        <taxon>Pentapetalae</taxon>
        <taxon>rosids</taxon>
        <taxon>fabids</taxon>
        <taxon>Malpighiales</taxon>
        <taxon>Salicaceae</taxon>
        <taxon>Saliceae</taxon>
        <taxon>Salix</taxon>
    </lineage>
</organism>